<name>A0A060H8F0_XYLFS</name>
<sequence length="34" mass="3686">MFVAVINHLAIAVIRLADLAAVLIWPTRSVRGVV</sequence>
<dbReference type="EMBL" id="CP006696">
    <property type="protein sequence ID" value="AIC11605.1"/>
    <property type="molecule type" value="Genomic_DNA"/>
</dbReference>
<dbReference type="PATRIC" id="fig|155920.8.peg.2821"/>
<gene>
    <name evidence="2" type="ORF">D934_11990</name>
</gene>
<reference evidence="2 3" key="1">
    <citation type="submission" date="2013-08" db="EMBL/GenBank/DDBJ databases">
        <authorList>
            <person name="Stouthamer R."/>
            <person name="Nunney L."/>
        </authorList>
    </citation>
    <scope>NUCLEOTIDE SEQUENCE [LARGE SCALE GENOMIC DNA]</scope>
    <source>
        <strain evidence="3">ann-1</strain>
    </source>
</reference>
<feature type="transmembrane region" description="Helical" evidence="1">
    <location>
        <begin position="6"/>
        <end position="25"/>
    </location>
</feature>
<dbReference type="HOGENOM" id="CLU_3376784_0_0_6"/>
<dbReference type="Proteomes" id="UP000027215">
    <property type="component" value="Chromosome"/>
</dbReference>
<dbReference type="AlphaFoldDB" id="A0A060H8F0"/>
<evidence type="ECO:0000313" key="3">
    <source>
        <dbReference type="Proteomes" id="UP000027215"/>
    </source>
</evidence>
<dbReference type="KEGG" id="xfs:D934_11990"/>
<accession>A0A060H8F0</accession>
<keyword evidence="1" id="KW-0472">Membrane</keyword>
<evidence type="ECO:0000313" key="2">
    <source>
        <dbReference type="EMBL" id="AIC11605.1"/>
    </source>
</evidence>
<evidence type="ECO:0000256" key="1">
    <source>
        <dbReference type="SAM" id="Phobius"/>
    </source>
</evidence>
<proteinExistence type="predicted"/>
<keyword evidence="1" id="KW-0812">Transmembrane</keyword>
<keyword evidence="1" id="KW-1133">Transmembrane helix</keyword>
<protein>
    <submittedName>
        <fullName evidence="2">Uncharacterized protein</fullName>
    </submittedName>
</protein>
<organism evidence="2 3">
    <name type="scientific">Xylella fastidiosa subsp. sandyi Ann-1</name>
    <dbReference type="NCBI Taxonomy" id="155920"/>
    <lineage>
        <taxon>Bacteria</taxon>
        <taxon>Pseudomonadati</taxon>
        <taxon>Pseudomonadota</taxon>
        <taxon>Gammaproteobacteria</taxon>
        <taxon>Lysobacterales</taxon>
        <taxon>Lysobacteraceae</taxon>
        <taxon>Xylella</taxon>
    </lineage>
</organism>